<dbReference type="InterPro" id="IPR007257">
    <property type="entry name" value="GINS_Psf2"/>
</dbReference>
<dbReference type="CDD" id="cd21694">
    <property type="entry name" value="GINS_B_Psf2"/>
    <property type="match status" value="1"/>
</dbReference>
<dbReference type="Gene3D" id="3.40.5.50">
    <property type="match status" value="1"/>
</dbReference>
<evidence type="ECO:0000256" key="1">
    <source>
        <dbReference type="ARBA" id="ARBA00004123"/>
    </source>
</evidence>
<comment type="subcellular location">
    <subcellularLocation>
        <location evidence="1 5">Nucleus</location>
    </subcellularLocation>
</comment>
<gene>
    <name evidence="9" type="ORF">CYY_003155</name>
</gene>
<evidence type="ECO:0000313" key="10">
    <source>
        <dbReference type="Proteomes" id="UP000695562"/>
    </source>
</evidence>
<accession>A0A8J4PYX8</accession>
<keyword evidence="4 5" id="KW-0539">Nucleus</keyword>
<dbReference type="Gene3D" id="1.20.58.1020">
    <property type="match status" value="1"/>
</dbReference>
<dbReference type="GO" id="GO:0006260">
    <property type="term" value="P:DNA replication"/>
    <property type="evidence" value="ECO:0007669"/>
    <property type="project" value="UniProtKB-KW"/>
</dbReference>
<feature type="domain" description="DNA replication complex GINS protein PSF2 N-terminal" evidence="8">
    <location>
        <begin position="8"/>
        <end position="65"/>
    </location>
</feature>
<dbReference type="FunFam" id="1.20.58.1020:FF:000001">
    <property type="entry name" value="DNA replication complex GINS protein PSF2"/>
    <property type="match status" value="1"/>
</dbReference>
<evidence type="ECO:0000256" key="2">
    <source>
        <dbReference type="ARBA" id="ARBA00010565"/>
    </source>
</evidence>
<feature type="region of interest" description="Disordered" evidence="6">
    <location>
        <begin position="185"/>
        <end position="209"/>
    </location>
</feature>
<feature type="domain" description="GINS subunit" evidence="7">
    <location>
        <begin position="70"/>
        <end position="179"/>
    </location>
</feature>
<keyword evidence="10" id="KW-1185">Reference proteome</keyword>
<protein>
    <recommendedName>
        <fullName evidence="5">DNA replication complex GINS protein PSF2</fullName>
    </recommendedName>
</protein>
<dbReference type="Pfam" id="PF05916">
    <property type="entry name" value="Sld5"/>
    <property type="match status" value="1"/>
</dbReference>
<dbReference type="FunFam" id="3.40.5.50:FF:000001">
    <property type="entry name" value="DNA replication complex GINS protein PSF2"/>
    <property type="match status" value="1"/>
</dbReference>
<organism evidence="9 10">
    <name type="scientific">Polysphondylium violaceum</name>
    <dbReference type="NCBI Taxonomy" id="133409"/>
    <lineage>
        <taxon>Eukaryota</taxon>
        <taxon>Amoebozoa</taxon>
        <taxon>Evosea</taxon>
        <taxon>Eumycetozoa</taxon>
        <taxon>Dictyostelia</taxon>
        <taxon>Dictyosteliales</taxon>
        <taxon>Dictyosteliaceae</taxon>
        <taxon>Polysphondylium</taxon>
    </lineage>
</organism>
<dbReference type="InterPro" id="IPR056784">
    <property type="entry name" value="PSF2_N"/>
</dbReference>
<keyword evidence="3 5" id="KW-0235">DNA replication</keyword>
<dbReference type="EMBL" id="AJWJ01000096">
    <property type="protein sequence ID" value="KAF2075514.1"/>
    <property type="molecule type" value="Genomic_DNA"/>
</dbReference>
<proteinExistence type="inferred from homology"/>
<name>A0A8J4PYX8_9MYCE</name>
<dbReference type="Pfam" id="PF25005">
    <property type="entry name" value="PSF2_N"/>
    <property type="match status" value="1"/>
</dbReference>
<sequence>MNEVSLHPNQIEFLAEDSTITIIPNFKMGSLLFLSGEYGPFVPSIPIDVPLWLAISLKKKKKCTIKPPKWMNYEYLNEKYQEENKTTTKFVEMPQHFIEISSLLLSTAAEEIPNANVVSGLIEDIVKRRQSKINHSFQEMLTSVTEEETIPVLEMKDLTLMEINRIRGSLVTGLAHLYKIKLSSKADGDNSTSNSSLSTPSFTQSQSQK</sequence>
<dbReference type="Proteomes" id="UP000695562">
    <property type="component" value="Unassembled WGS sequence"/>
</dbReference>
<dbReference type="PANTHER" id="PTHR12772">
    <property type="entry name" value="DNA REPLICATION COMPLEX GINS PROTEIN PSF2"/>
    <property type="match status" value="1"/>
</dbReference>
<evidence type="ECO:0000256" key="4">
    <source>
        <dbReference type="ARBA" id="ARBA00023242"/>
    </source>
</evidence>
<evidence type="ECO:0000256" key="6">
    <source>
        <dbReference type="SAM" id="MobiDB-lite"/>
    </source>
</evidence>
<dbReference type="InterPro" id="IPR021151">
    <property type="entry name" value="GINS_A"/>
</dbReference>
<comment type="similarity">
    <text evidence="2 5">Belongs to the GINS2/PSF2 family.</text>
</comment>
<comment type="caution">
    <text evidence="9">The sequence shown here is derived from an EMBL/GenBank/DDBJ whole genome shotgun (WGS) entry which is preliminary data.</text>
</comment>
<feature type="compositionally biased region" description="Low complexity" evidence="6">
    <location>
        <begin position="191"/>
        <end position="209"/>
    </location>
</feature>
<comment type="subunit">
    <text evidence="5">Component of the GINS complex.</text>
</comment>
<dbReference type="GO" id="GO:0000727">
    <property type="term" value="P:double-strand break repair via break-induced replication"/>
    <property type="evidence" value="ECO:0007669"/>
    <property type="project" value="TreeGrafter"/>
</dbReference>
<dbReference type="SUPFAM" id="SSF160059">
    <property type="entry name" value="PriA/YqbF domain"/>
    <property type="match status" value="1"/>
</dbReference>
<dbReference type="InterPro" id="IPR036224">
    <property type="entry name" value="GINS_bundle-like_dom_sf"/>
</dbReference>
<evidence type="ECO:0000313" key="9">
    <source>
        <dbReference type="EMBL" id="KAF2075514.1"/>
    </source>
</evidence>
<dbReference type="AlphaFoldDB" id="A0A8J4PYX8"/>
<evidence type="ECO:0000259" key="8">
    <source>
        <dbReference type="Pfam" id="PF25005"/>
    </source>
</evidence>
<dbReference type="OrthoDB" id="1938138at2759"/>
<reference evidence="9" key="1">
    <citation type="submission" date="2020-01" db="EMBL/GenBank/DDBJ databases">
        <title>Development of genomics and gene disruption for Polysphondylium violaceum indicates a role for the polyketide synthase stlB in stalk morphogenesis.</title>
        <authorList>
            <person name="Narita B."/>
            <person name="Kawabe Y."/>
            <person name="Kin K."/>
            <person name="Saito T."/>
            <person name="Gibbs R."/>
            <person name="Kuspa A."/>
            <person name="Muzny D."/>
            <person name="Queller D."/>
            <person name="Richards S."/>
            <person name="Strassman J."/>
            <person name="Sucgang R."/>
            <person name="Worley K."/>
            <person name="Schaap P."/>
        </authorList>
    </citation>
    <scope>NUCLEOTIDE SEQUENCE</scope>
    <source>
        <strain evidence="9">QSvi11</strain>
    </source>
</reference>
<dbReference type="GO" id="GO:0000811">
    <property type="term" value="C:GINS complex"/>
    <property type="evidence" value="ECO:0007669"/>
    <property type="project" value="TreeGrafter"/>
</dbReference>
<evidence type="ECO:0000259" key="7">
    <source>
        <dbReference type="Pfam" id="PF05916"/>
    </source>
</evidence>
<dbReference type="CDD" id="cd11712">
    <property type="entry name" value="GINS_A_psf2"/>
    <property type="match status" value="1"/>
</dbReference>
<dbReference type="SUPFAM" id="SSF158573">
    <property type="entry name" value="GINS helical bundle-like"/>
    <property type="match status" value="1"/>
</dbReference>
<dbReference type="PANTHER" id="PTHR12772:SF0">
    <property type="entry name" value="DNA REPLICATION COMPLEX GINS PROTEIN PSF2"/>
    <property type="match status" value="1"/>
</dbReference>
<dbReference type="PIRSF" id="PIRSF028998">
    <property type="entry name" value="GINS_Psf2_subgr"/>
    <property type="match status" value="1"/>
</dbReference>
<evidence type="ECO:0000256" key="5">
    <source>
        <dbReference type="PIRNR" id="PIRNR028998"/>
    </source>
</evidence>
<evidence type="ECO:0000256" key="3">
    <source>
        <dbReference type="ARBA" id="ARBA00022705"/>
    </source>
</evidence>